<keyword evidence="3" id="KW-1185">Reference proteome</keyword>
<name>A0ABR9V7V0_9CYAN</name>
<evidence type="ECO:0000313" key="2">
    <source>
        <dbReference type="EMBL" id="MBE9234556.1"/>
    </source>
</evidence>
<evidence type="ECO:0000259" key="1">
    <source>
        <dbReference type="Pfam" id="PF15919"/>
    </source>
</evidence>
<protein>
    <submittedName>
        <fullName evidence="2">Type II toxin-antitoxin system HicB family antitoxin</fullName>
    </submittedName>
</protein>
<accession>A0ABR9V7V0</accession>
<reference evidence="2 3" key="1">
    <citation type="submission" date="2020-10" db="EMBL/GenBank/DDBJ databases">
        <authorList>
            <person name="Castelo-Branco R."/>
            <person name="Eusebio N."/>
            <person name="Adriana R."/>
            <person name="Vieira A."/>
            <person name="Brugerolle De Fraissinette N."/>
            <person name="Rezende De Castro R."/>
            <person name="Schneider M.P."/>
            <person name="Vasconcelos V."/>
            <person name="Leao P.N."/>
        </authorList>
    </citation>
    <scope>NUCLEOTIDE SEQUENCE [LARGE SCALE GENOMIC DNA]</scope>
    <source>
        <strain evidence="2 3">LEGE 00250</strain>
    </source>
</reference>
<comment type="caution">
    <text evidence="2">The sequence shown here is derived from an EMBL/GenBank/DDBJ whole genome shotgun (WGS) entry which is preliminary data.</text>
</comment>
<dbReference type="Pfam" id="PF15919">
    <property type="entry name" value="HicB_lk_antitox"/>
    <property type="match status" value="1"/>
</dbReference>
<dbReference type="SUPFAM" id="SSF143100">
    <property type="entry name" value="TTHA1013/TTHA0281-like"/>
    <property type="match status" value="1"/>
</dbReference>
<gene>
    <name evidence="2" type="ORF">IQ227_00525</name>
</gene>
<dbReference type="InterPro" id="IPR051404">
    <property type="entry name" value="TA_system_antitoxin"/>
</dbReference>
<dbReference type="RefSeq" id="WP_193941154.1">
    <property type="nucleotide sequence ID" value="NZ_JADEWB010000002.1"/>
</dbReference>
<evidence type="ECO:0000313" key="3">
    <source>
        <dbReference type="Proteomes" id="UP000606776"/>
    </source>
</evidence>
<proteinExistence type="predicted"/>
<dbReference type="Gene3D" id="3.30.160.250">
    <property type="match status" value="1"/>
</dbReference>
<dbReference type="InterPro" id="IPR031807">
    <property type="entry name" value="HicB-like"/>
</dbReference>
<organism evidence="2 3">
    <name type="scientific">Sphaerospermopsis aphanizomenoides LEGE 00250</name>
    <dbReference type="NCBI Taxonomy" id="2777972"/>
    <lineage>
        <taxon>Bacteria</taxon>
        <taxon>Bacillati</taxon>
        <taxon>Cyanobacteriota</taxon>
        <taxon>Cyanophyceae</taxon>
        <taxon>Nostocales</taxon>
        <taxon>Aphanizomenonaceae</taxon>
        <taxon>Sphaerospermopsis</taxon>
        <taxon>Sphaerospermopsis aphanizomenoides</taxon>
    </lineage>
</organism>
<dbReference type="PANTHER" id="PTHR34504">
    <property type="entry name" value="ANTITOXIN HICB"/>
    <property type="match status" value="1"/>
</dbReference>
<dbReference type="EMBL" id="JADEWB010000002">
    <property type="protein sequence ID" value="MBE9234556.1"/>
    <property type="molecule type" value="Genomic_DNA"/>
</dbReference>
<dbReference type="Proteomes" id="UP000606776">
    <property type="component" value="Unassembled WGS sequence"/>
</dbReference>
<dbReference type="PANTHER" id="PTHR34504:SF2">
    <property type="entry name" value="UPF0150 PROTEIN SSL0259"/>
    <property type="match status" value="1"/>
</dbReference>
<dbReference type="InterPro" id="IPR035069">
    <property type="entry name" value="TTHA1013/TTHA0281-like"/>
</dbReference>
<feature type="domain" description="HicB-like antitoxin of toxin-antitoxin system" evidence="1">
    <location>
        <begin position="3"/>
        <end position="66"/>
    </location>
</feature>
<sequence>MKYLIIIEKTDTGYSAYSPDLPGCVSTGATHEEVESNMREAIKFHVEGLKLEGFPIPQPSSTSAYIEVAA</sequence>